<gene>
    <name evidence="20" type="ordered locus">Acear_1607</name>
</gene>
<dbReference type="UniPathway" id="UPA00557">
    <property type="reaction ID" value="UER00614"/>
</dbReference>
<evidence type="ECO:0000256" key="15">
    <source>
        <dbReference type="ARBA" id="ARBA00023136"/>
    </source>
</evidence>
<evidence type="ECO:0000256" key="17">
    <source>
        <dbReference type="ARBA" id="ARBA00023264"/>
    </source>
</evidence>
<dbReference type="Proteomes" id="UP000001661">
    <property type="component" value="Chromosome"/>
</dbReference>
<dbReference type="HOGENOM" id="CLU_037294_2_1_9"/>
<evidence type="ECO:0000256" key="8">
    <source>
        <dbReference type="ARBA" id="ARBA00022475"/>
    </source>
</evidence>
<sequence>MLNRRVGSALIGILLLVFILNTGGLLFLVAVLLLAAIGLNEFYELAAVKGAKPNKILGIVSGLFLLVMGYLDFKGLIINSNLYLGIVLVLYILLLSNLFKENRQTDSPILDTAVTLLGIIYVGGLFLYLILIYNFSSGGVNIGKRLIWLPILATWITDTLAYFTGLNFGRHKLAPNISPNKTIEGAVGGLVGSILLVAVAGLWLPLSFLDLKNRIILGTLVGIAAQLGDLVESAFKRDAQIKDSGNLIPGHGGVLDRFDSLLFVLPVTYYYFQLFS</sequence>
<dbReference type="GO" id="GO:0016024">
    <property type="term" value="P:CDP-diacylglycerol biosynthetic process"/>
    <property type="evidence" value="ECO:0007669"/>
    <property type="project" value="UniProtKB-UniPathway"/>
</dbReference>
<protein>
    <recommendedName>
        <fullName evidence="7 18">Phosphatidate cytidylyltransferase</fullName>
        <ecNumber evidence="6 18">2.7.7.41</ecNumber>
    </recommendedName>
</protein>
<feature type="transmembrane region" description="Helical" evidence="19">
    <location>
        <begin position="185"/>
        <end position="206"/>
    </location>
</feature>
<evidence type="ECO:0000256" key="14">
    <source>
        <dbReference type="ARBA" id="ARBA00023098"/>
    </source>
</evidence>
<keyword evidence="17" id="KW-1208">Phospholipid metabolism</keyword>
<dbReference type="GO" id="GO:0005886">
    <property type="term" value="C:plasma membrane"/>
    <property type="evidence" value="ECO:0007669"/>
    <property type="project" value="UniProtKB-SubCell"/>
</dbReference>
<evidence type="ECO:0000313" key="20">
    <source>
        <dbReference type="EMBL" id="ADL13113.1"/>
    </source>
</evidence>
<evidence type="ECO:0000256" key="6">
    <source>
        <dbReference type="ARBA" id="ARBA00012487"/>
    </source>
</evidence>
<evidence type="ECO:0000256" key="3">
    <source>
        <dbReference type="ARBA" id="ARBA00005119"/>
    </source>
</evidence>
<dbReference type="OrthoDB" id="9799199at2"/>
<reference evidence="20 21" key="1">
    <citation type="journal article" date="2010" name="Stand. Genomic Sci.">
        <title>Complete genome sequence of Acetohalobium arabaticum type strain (Z-7288).</title>
        <authorList>
            <person name="Sikorski J."/>
            <person name="Lapidus A."/>
            <person name="Chertkov O."/>
            <person name="Lucas S."/>
            <person name="Copeland A."/>
            <person name="Glavina Del Rio T."/>
            <person name="Nolan M."/>
            <person name="Tice H."/>
            <person name="Cheng J.F."/>
            <person name="Han C."/>
            <person name="Brambilla E."/>
            <person name="Pitluck S."/>
            <person name="Liolios K."/>
            <person name="Ivanova N."/>
            <person name="Mavromatis K."/>
            <person name="Mikhailova N."/>
            <person name="Pati A."/>
            <person name="Bruce D."/>
            <person name="Detter C."/>
            <person name="Tapia R."/>
            <person name="Goodwin L."/>
            <person name="Chen A."/>
            <person name="Palaniappan K."/>
            <person name="Land M."/>
            <person name="Hauser L."/>
            <person name="Chang Y.J."/>
            <person name="Jeffries C.D."/>
            <person name="Rohde M."/>
            <person name="Goker M."/>
            <person name="Spring S."/>
            <person name="Woyke T."/>
            <person name="Bristow J."/>
            <person name="Eisen J.A."/>
            <person name="Markowitz V."/>
            <person name="Hugenholtz P."/>
            <person name="Kyrpides N.C."/>
            <person name="Klenk H.P."/>
        </authorList>
    </citation>
    <scope>NUCLEOTIDE SEQUENCE [LARGE SCALE GENOMIC DNA]</scope>
    <source>
        <strain evidence="21">ATCC 49924 / DSM 5501 / Z-7288</strain>
    </source>
</reference>
<dbReference type="STRING" id="574087.Acear_1607"/>
<evidence type="ECO:0000256" key="10">
    <source>
        <dbReference type="ARBA" id="ARBA00022679"/>
    </source>
</evidence>
<dbReference type="InterPro" id="IPR000374">
    <property type="entry name" value="PC_trans"/>
</dbReference>
<feature type="transmembrane region" description="Helical" evidence="19">
    <location>
        <begin position="12"/>
        <end position="36"/>
    </location>
</feature>
<proteinExistence type="inferred from homology"/>
<dbReference type="GO" id="GO:0004605">
    <property type="term" value="F:phosphatidate cytidylyltransferase activity"/>
    <property type="evidence" value="ECO:0007669"/>
    <property type="project" value="UniProtKB-EC"/>
</dbReference>
<feature type="transmembrane region" description="Helical" evidence="19">
    <location>
        <begin position="82"/>
        <end position="100"/>
    </location>
</feature>
<evidence type="ECO:0000256" key="2">
    <source>
        <dbReference type="ARBA" id="ARBA00004651"/>
    </source>
</evidence>
<keyword evidence="10 18" id="KW-0808">Transferase</keyword>
<feature type="transmembrane region" description="Helical" evidence="19">
    <location>
        <begin position="112"/>
        <end position="134"/>
    </location>
</feature>
<evidence type="ECO:0000256" key="12">
    <source>
        <dbReference type="ARBA" id="ARBA00022695"/>
    </source>
</evidence>
<keyword evidence="11 18" id="KW-0812">Transmembrane</keyword>
<dbReference type="KEGG" id="aar:Acear_1607"/>
<dbReference type="PANTHER" id="PTHR46382">
    <property type="entry name" value="PHOSPHATIDATE CYTIDYLYLTRANSFERASE"/>
    <property type="match status" value="1"/>
</dbReference>
<comment type="catalytic activity">
    <reaction evidence="1 18">
        <text>a 1,2-diacyl-sn-glycero-3-phosphate + CTP + H(+) = a CDP-1,2-diacyl-sn-glycerol + diphosphate</text>
        <dbReference type="Rhea" id="RHEA:16229"/>
        <dbReference type="ChEBI" id="CHEBI:15378"/>
        <dbReference type="ChEBI" id="CHEBI:33019"/>
        <dbReference type="ChEBI" id="CHEBI:37563"/>
        <dbReference type="ChEBI" id="CHEBI:58332"/>
        <dbReference type="ChEBI" id="CHEBI:58608"/>
        <dbReference type="EC" id="2.7.7.41"/>
    </reaction>
</comment>
<dbReference type="EC" id="2.7.7.41" evidence="6 18"/>
<dbReference type="PANTHER" id="PTHR46382:SF1">
    <property type="entry name" value="PHOSPHATIDATE CYTIDYLYLTRANSFERASE"/>
    <property type="match status" value="1"/>
</dbReference>
<dbReference type="Pfam" id="PF01148">
    <property type="entry name" value="CTP_transf_1"/>
    <property type="match status" value="1"/>
</dbReference>
<dbReference type="EMBL" id="CP002105">
    <property type="protein sequence ID" value="ADL13113.1"/>
    <property type="molecule type" value="Genomic_DNA"/>
</dbReference>
<accession>D9QRH2</accession>
<comment type="pathway">
    <text evidence="4">Lipid metabolism.</text>
</comment>
<evidence type="ECO:0000256" key="7">
    <source>
        <dbReference type="ARBA" id="ARBA00019373"/>
    </source>
</evidence>
<dbReference type="RefSeq" id="WP_013278558.1">
    <property type="nucleotide sequence ID" value="NC_014378.1"/>
</dbReference>
<dbReference type="PROSITE" id="PS01315">
    <property type="entry name" value="CDS"/>
    <property type="match status" value="1"/>
</dbReference>
<keyword evidence="12 18" id="KW-0548">Nucleotidyltransferase</keyword>
<keyword evidence="13 19" id="KW-1133">Transmembrane helix</keyword>
<comment type="pathway">
    <text evidence="3 18">Phospholipid metabolism; CDP-diacylglycerol biosynthesis; CDP-diacylglycerol from sn-glycerol 3-phosphate: step 3/3.</text>
</comment>
<feature type="transmembrane region" description="Helical" evidence="19">
    <location>
        <begin position="146"/>
        <end position="165"/>
    </location>
</feature>
<evidence type="ECO:0000256" key="1">
    <source>
        <dbReference type="ARBA" id="ARBA00001698"/>
    </source>
</evidence>
<name>D9QRH2_ACEAZ</name>
<keyword evidence="21" id="KW-1185">Reference proteome</keyword>
<keyword evidence="16" id="KW-0594">Phospholipid biosynthesis</keyword>
<dbReference type="AlphaFoldDB" id="D9QRH2"/>
<evidence type="ECO:0000256" key="11">
    <source>
        <dbReference type="ARBA" id="ARBA00022692"/>
    </source>
</evidence>
<organism evidence="20 21">
    <name type="scientific">Acetohalobium arabaticum (strain ATCC 49924 / DSM 5501 / Z-7288)</name>
    <dbReference type="NCBI Taxonomy" id="574087"/>
    <lineage>
        <taxon>Bacteria</taxon>
        <taxon>Bacillati</taxon>
        <taxon>Bacillota</taxon>
        <taxon>Clostridia</taxon>
        <taxon>Halanaerobiales</taxon>
        <taxon>Halobacteroidaceae</taxon>
        <taxon>Acetohalobium</taxon>
    </lineage>
</organism>
<dbReference type="eggNOG" id="COG4589">
    <property type="taxonomic scope" value="Bacteria"/>
</dbReference>
<keyword evidence="8" id="KW-1003">Cell membrane</keyword>
<evidence type="ECO:0000256" key="16">
    <source>
        <dbReference type="ARBA" id="ARBA00023209"/>
    </source>
</evidence>
<keyword evidence="14" id="KW-0443">Lipid metabolism</keyword>
<evidence type="ECO:0000256" key="5">
    <source>
        <dbReference type="ARBA" id="ARBA00010185"/>
    </source>
</evidence>
<evidence type="ECO:0000256" key="18">
    <source>
        <dbReference type="RuleBase" id="RU003938"/>
    </source>
</evidence>
<evidence type="ECO:0000256" key="9">
    <source>
        <dbReference type="ARBA" id="ARBA00022516"/>
    </source>
</evidence>
<evidence type="ECO:0000256" key="19">
    <source>
        <dbReference type="SAM" id="Phobius"/>
    </source>
</evidence>
<evidence type="ECO:0000256" key="4">
    <source>
        <dbReference type="ARBA" id="ARBA00005189"/>
    </source>
</evidence>
<comment type="similarity">
    <text evidence="5 18">Belongs to the CDS family.</text>
</comment>
<keyword evidence="15 19" id="KW-0472">Membrane</keyword>
<evidence type="ECO:0000313" key="21">
    <source>
        <dbReference type="Proteomes" id="UP000001661"/>
    </source>
</evidence>
<comment type="subcellular location">
    <subcellularLocation>
        <location evidence="2">Cell membrane</location>
        <topology evidence="2">Multi-pass membrane protein</topology>
    </subcellularLocation>
</comment>
<evidence type="ECO:0000256" key="13">
    <source>
        <dbReference type="ARBA" id="ARBA00022989"/>
    </source>
</evidence>
<keyword evidence="9" id="KW-0444">Lipid biosynthesis</keyword>